<evidence type="ECO:0000313" key="2">
    <source>
        <dbReference type="Proteomes" id="UP000000376"/>
    </source>
</evidence>
<dbReference type="KEGG" id="ahe:Arch_0648"/>
<protein>
    <recommendedName>
        <fullName evidence="3">DUF3046 domain-containing protein</fullName>
    </recommendedName>
</protein>
<dbReference type="Proteomes" id="UP000000376">
    <property type="component" value="Chromosome"/>
</dbReference>
<proteinExistence type="predicted"/>
<evidence type="ECO:0000313" key="1">
    <source>
        <dbReference type="EMBL" id="ADH92382.1"/>
    </source>
</evidence>
<organism evidence="1 2">
    <name type="scientific">Arcanobacterium haemolyticum (strain ATCC 9345 / DSM 20595 / CCM 5947 / CCUG 17215 / LMG 16163 / NBRC 15585 / NCTC 8452 / 11018)</name>
    <dbReference type="NCBI Taxonomy" id="644284"/>
    <lineage>
        <taxon>Bacteria</taxon>
        <taxon>Bacillati</taxon>
        <taxon>Actinomycetota</taxon>
        <taxon>Actinomycetes</taxon>
        <taxon>Actinomycetales</taxon>
        <taxon>Actinomycetaceae</taxon>
        <taxon>Arcanobacterium</taxon>
    </lineage>
</organism>
<keyword evidence="2" id="KW-1185">Reference proteome</keyword>
<dbReference type="AlphaFoldDB" id="D7BN83"/>
<dbReference type="RefSeq" id="WP_013169880.1">
    <property type="nucleotide sequence ID" value="NC_014218.1"/>
</dbReference>
<reference evidence="1 2" key="1">
    <citation type="journal article" date="2010" name="Stand. Genomic Sci.">
        <title>Complete genome sequence of Arcanobacterium haemolyticum type strain (11018).</title>
        <authorList>
            <person name="Yasawong M."/>
            <person name="Teshima H."/>
            <person name="Lapidus A."/>
            <person name="Nolan M."/>
            <person name="Lucas S."/>
            <person name="Glavina Del Rio T."/>
            <person name="Tice H."/>
            <person name="Cheng J."/>
            <person name="Bruce D."/>
            <person name="Detter C."/>
            <person name="Tapia R."/>
            <person name="Han C."/>
            <person name="Goodwin L."/>
            <person name="Pitluck S."/>
            <person name="Liolios K."/>
            <person name="Ivanova N."/>
            <person name="Mavromatis K."/>
            <person name="Mikhailova N."/>
            <person name="Pati A."/>
            <person name="Chen A."/>
            <person name="Palaniappan K."/>
            <person name="Land M."/>
            <person name="Hauser L."/>
            <person name="Chang Y."/>
            <person name="Jeffries C."/>
            <person name="Rohde M."/>
            <person name="Sikorski J."/>
            <person name="Pukall R."/>
            <person name="Goker M."/>
            <person name="Woyke T."/>
            <person name="Bristow J."/>
            <person name="Eisen J."/>
            <person name="Markowitz V."/>
            <person name="Hugenholtz P."/>
            <person name="Kyrpides N."/>
            <person name="Klenk H."/>
        </authorList>
    </citation>
    <scope>NUCLEOTIDE SEQUENCE [LARGE SCALE GENOMIC DNA]</scope>
    <source>
        <strain evidence="2">ATCC 9345 / DSM 20595 / CCUG 17215 / LMG 16163 / NBRC 15585 / NCTC 8452 / 11018</strain>
    </source>
</reference>
<name>D7BN83_ARCHD</name>
<dbReference type="STRING" id="644284.Arch_0648"/>
<dbReference type="InterPro" id="IPR021408">
    <property type="entry name" value="DUF3046"/>
</dbReference>
<dbReference type="HOGENOM" id="CLU_179041_2_0_11"/>
<sequence length="75" mass="8769">MKHTEFWQCVDRAFPGGLGHGLVKDLVIPELGSRTAEQALEDREDPQRVWSALRRSIDLPERFEYLHKINPRDLK</sequence>
<gene>
    <name evidence="1" type="ordered locus">Arch_0648</name>
</gene>
<accession>D7BN83</accession>
<dbReference type="EMBL" id="CP002045">
    <property type="protein sequence ID" value="ADH92382.1"/>
    <property type="molecule type" value="Genomic_DNA"/>
</dbReference>
<dbReference type="Pfam" id="PF11248">
    <property type="entry name" value="DUF3046"/>
    <property type="match status" value="1"/>
</dbReference>
<evidence type="ECO:0008006" key="3">
    <source>
        <dbReference type="Google" id="ProtNLM"/>
    </source>
</evidence>